<evidence type="ECO:0000256" key="1">
    <source>
        <dbReference type="SAM" id="MobiDB-lite"/>
    </source>
</evidence>
<dbReference type="Proteomes" id="UP000532311">
    <property type="component" value="Unassembled WGS sequence"/>
</dbReference>
<feature type="compositionally biased region" description="Basic residues" evidence="1">
    <location>
        <begin position="1"/>
        <end position="15"/>
    </location>
</feature>
<evidence type="ECO:0000313" key="3">
    <source>
        <dbReference type="Proteomes" id="UP000532311"/>
    </source>
</evidence>
<dbReference type="AlphaFoldDB" id="A0A8H6DA63"/>
<accession>A0A8H6DA63</accession>
<reference evidence="2 3" key="1">
    <citation type="submission" date="2020-05" db="EMBL/GenBank/DDBJ databases">
        <title>Identification and distribution of gene clusters putatively required for synthesis of sphingolipid metabolism inhibitors in phylogenetically diverse species of the filamentous fungus Fusarium.</title>
        <authorList>
            <person name="Kim H.-S."/>
            <person name="Busman M."/>
            <person name="Brown D.W."/>
            <person name="Divon H."/>
            <person name="Uhlig S."/>
            <person name="Proctor R.H."/>
        </authorList>
    </citation>
    <scope>NUCLEOTIDE SEQUENCE [LARGE SCALE GENOMIC DNA]</scope>
    <source>
        <strain evidence="2 3">NRRL 26131</strain>
    </source>
</reference>
<sequence>MPRTTHKGSNKKTRKRTTEGPLNAASKRKLSTSPQEQSPCAKSLRYSQPPTKRSPQLEGLANTQRYINHLKIQPNKGLDNKNKNASKETPDLKAGNIYAIYHAQSSRWLAALLLPLNGLHRVGISETFDSLGLSHNAPSCVTYDLDSSKFEWRDGFGDDQPLSHRRKFPIAYYLSDPDSAESFTTQWVGAEILWDFRSYGLSLGEQSEPQAVAARPASRSTTVSLPTISPRVTSAASKLPPDGTQMIRVSPHSITAGERTSVQRNLPDRVPEVLRSLEQSAQRSATFDKLSKLMVIPNSSSEIRGIYAGVDTQQIPDDTKLPGILQVASRWPVPLSDRVLRQLATRSLSKVSSGPEDFTIPGPNEVYYCPLCPNKKRFQRVSIFFNHLSNIHQ</sequence>
<comment type="caution">
    <text evidence="2">The sequence shown here is derived from an EMBL/GenBank/DDBJ whole genome shotgun (WGS) entry which is preliminary data.</text>
</comment>
<feature type="region of interest" description="Disordered" evidence="1">
    <location>
        <begin position="1"/>
        <end position="61"/>
    </location>
</feature>
<organism evidence="2 3">
    <name type="scientific">Fusarium globosum</name>
    <dbReference type="NCBI Taxonomy" id="78864"/>
    <lineage>
        <taxon>Eukaryota</taxon>
        <taxon>Fungi</taxon>
        <taxon>Dikarya</taxon>
        <taxon>Ascomycota</taxon>
        <taxon>Pezizomycotina</taxon>
        <taxon>Sordariomycetes</taxon>
        <taxon>Hypocreomycetidae</taxon>
        <taxon>Hypocreales</taxon>
        <taxon>Nectriaceae</taxon>
        <taxon>Fusarium</taxon>
        <taxon>Fusarium fujikuroi species complex</taxon>
    </lineage>
</organism>
<feature type="compositionally biased region" description="Polar residues" evidence="1">
    <location>
        <begin position="31"/>
        <end position="54"/>
    </location>
</feature>
<gene>
    <name evidence="2" type="ORF">FGLOB1_5736</name>
</gene>
<dbReference type="EMBL" id="JAAQPF010000234">
    <property type="protein sequence ID" value="KAF5709888.1"/>
    <property type="molecule type" value="Genomic_DNA"/>
</dbReference>
<name>A0A8H6DA63_9HYPO</name>
<protein>
    <submittedName>
        <fullName evidence="2">Uncharacterized protein</fullName>
    </submittedName>
</protein>
<proteinExistence type="predicted"/>
<evidence type="ECO:0000313" key="2">
    <source>
        <dbReference type="EMBL" id="KAF5709888.1"/>
    </source>
</evidence>
<keyword evidence="3" id="KW-1185">Reference proteome</keyword>